<dbReference type="GO" id="GO:0051073">
    <property type="term" value="F:adenosylcobinamide-GDP ribazoletransferase activity"/>
    <property type="evidence" value="ECO:0007669"/>
    <property type="project" value="UniProtKB-EC"/>
</dbReference>
<keyword evidence="3" id="KW-1185">Reference proteome</keyword>
<evidence type="ECO:0000313" key="2">
    <source>
        <dbReference type="EMBL" id="MCM2532700.1"/>
    </source>
</evidence>
<proteinExistence type="predicted"/>
<name>A0ABT0W9E3_9BACI</name>
<accession>A0ABT0W9E3</accession>
<dbReference type="Pfam" id="PF02654">
    <property type="entry name" value="CobS"/>
    <property type="match status" value="1"/>
</dbReference>
<evidence type="ECO:0000313" key="3">
    <source>
        <dbReference type="Proteomes" id="UP001523262"/>
    </source>
</evidence>
<protein>
    <submittedName>
        <fullName evidence="2">Adenosylcobinamide-GDP ribazoletransferase</fullName>
        <ecNumber evidence="2">2.7.8.26</ecNumber>
    </submittedName>
</protein>
<dbReference type="EMBL" id="JAMQCR010000001">
    <property type="protein sequence ID" value="MCM2532700.1"/>
    <property type="molecule type" value="Genomic_DNA"/>
</dbReference>
<keyword evidence="1" id="KW-1133">Transmembrane helix</keyword>
<keyword evidence="1" id="KW-0812">Transmembrane</keyword>
<dbReference type="EC" id="2.7.8.26" evidence="2"/>
<dbReference type="Proteomes" id="UP001523262">
    <property type="component" value="Unassembled WGS sequence"/>
</dbReference>
<evidence type="ECO:0000256" key="1">
    <source>
        <dbReference type="SAM" id="Phobius"/>
    </source>
</evidence>
<reference evidence="2 3" key="1">
    <citation type="submission" date="2022-06" db="EMBL/GenBank/DDBJ databases">
        <authorList>
            <person name="Jeon C.O."/>
        </authorList>
    </citation>
    <scope>NUCLEOTIDE SEQUENCE [LARGE SCALE GENOMIC DNA]</scope>
    <source>
        <strain evidence="2 3">KCTC 13943</strain>
    </source>
</reference>
<keyword evidence="1" id="KW-0472">Membrane</keyword>
<keyword evidence="2" id="KW-0808">Transferase</keyword>
<organism evidence="2 3">
    <name type="scientific">Neobacillus pocheonensis</name>
    <dbReference type="NCBI Taxonomy" id="363869"/>
    <lineage>
        <taxon>Bacteria</taxon>
        <taxon>Bacillati</taxon>
        <taxon>Bacillota</taxon>
        <taxon>Bacilli</taxon>
        <taxon>Bacillales</taxon>
        <taxon>Bacillaceae</taxon>
        <taxon>Neobacillus</taxon>
    </lineage>
</organism>
<comment type="caution">
    <text evidence="2">The sequence shown here is derived from an EMBL/GenBank/DDBJ whole genome shotgun (WGS) entry which is preliminary data.</text>
</comment>
<dbReference type="InterPro" id="IPR003805">
    <property type="entry name" value="CobS"/>
</dbReference>
<feature type="transmembrane region" description="Helical" evidence="1">
    <location>
        <begin position="46"/>
        <end position="70"/>
    </location>
</feature>
<gene>
    <name evidence="2" type="ORF">NDK43_10275</name>
</gene>
<sequence>MNLLLILTITYLLTGVYGLLLFLITAIITGLFILKIYQKLNMLTGDCYGAIVEWSECITLFLALAIWRFAG</sequence>
<feature type="transmembrane region" description="Helical" evidence="1">
    <location>
        <begin position="6"/>
        <end position="34"/>
    </location>
</feature>